<protein>
    <recommendedName>
        <fullName evidence="2">F-box domain-containing protein</fullName>
    </recommendedName>
</protein>
<dbReference type="Gene3D" id="1.20.1280.50">
    <property type="match status" value="1"/>
</dbReference>
<dbReference type="InterPro" id="IPR056592">
    <property type="entry name" value="Beta-prop_At3g26010-like"/>
</dbReference>
<gene>
    <name evidence="3" type="ORF">Din_048302</name>
</gene>
<proteinExistence type="predicted"/>
<dbReference type="AlphaFoldDB" id="A0A5B7CEN8"/>
<accession>A0A5B7CEN8</accession>
<dbReference type="PROSITE" id="PS50181">
    <property type="entry name" value="FBOX"/>
    <property type="match status" value="1"/>
</dbReference>
<sequence length="464" mass="53983">MDSSSSRRTNQDDDADGGGSGSGSDLHQTNIKRRHFQTQVSRIEPSNSQKPPDLDVGEFHYEFSYLPEWLLLEILVRLPVKSIFRFKCVCKHWLSLISHPSFARSYISRRINGLSPSFRILYRYIYVSDFQEILHRLRPDVYISQNFSVLFLSSFEEQQRADQFKVLASSKGLLLCCLLGPLVYYVCDPVTRQWVCLPRARHNVPTHHPIYFGEGLVSRVNEENVVTSYKVVRVEWLPGESKFINLETFSSETGYWKGLRLFCSQPVRLLMRGGGPFLFNGIMHWFTYEHGMVAFDPYKNAKQCRLIKLPDDRNIESEYKYDGLYRLCNGCQGHLRYFEVAPEASEYFCFSMWVLKDYEEVEWCLEHQVTRCDIWSDDPNLSGSLLHVTFVPLAFHPFSLDVVYLRCVERSCIASYNFQTKQLEVSCHPIGSIEDLSWRVVIPFVLPMWPTPVPQPSRKALKRS</sequence>
<dbReference type="PANTHER" id="PTHR35546:SF87">
    <property type="entry name" value="F-BOX DOMAIN-CONTAINING PROTEIN"/>
    <property type="match status" value="1"/>
</dbReference>
<dbReference type="PANTHER" id="PTHR35546">
    <property type="entry name" value="F-BOX PROTEIN INTERACTION DOMAIN PROTEIN-RELATED"/>
    <property type="match status" value="1"/>
</dbReference>
<dbReference type="EMBL" id="GHES01048302">
    <property type="protein sequence ID" value="MPA78861.1"/>
    <property type="molecule type" value="Transcribed_RNA"/>
</dbReference>
<dbReference type="SUPFAM" id="SSF81383">
    <property type="entry name" value="F-box domain"/>
    <property type="match status" value="1"/>
</dbReference>
<dbReference type="InterPro" id="IPR001810">
    <property type="entry name" value="F-box_dom"/>
</dbReference>
<dbReference type="InterPro" id="IPR017451">
    <property type="entry name" value="F-box-assoc_interact_dom"/>
</dbReference>
<dbReference type="Pfam" id="PF24750">
    <property type="entry name" value="b-prop_At3g26010-like"/>
    <property type="match status" value="1"/>
</dbReference>
<dbReference type="CDD" id="cd22157">
    <property type="entry name" value="F-box_AtFBW1-like"/>
    <property type="match status" value="1"/>
</dbReference>
<dbReference type="SMART" id="SM00256">
    <property type="entry name" value="FBOX"/>
    <property type="match status" value="1"/>
</dbReference>
<organism evidence="3">
    <name type="scientific">Davidia involucrata</name>
    <name type="common">Dove tree</name>
    <dbReference type="NCBI Taxonomy" id="16924"/>
    <lineage>
        <taxon>Eukaryota</taxon>
        <taxon>Viridiplantae</taxon>
        <taxon>Streptophyta</taxon>
        <taxon>Embryophyta</taxon>
        <taxon>Tracheophyta</taxon>
        <taxon>Spermatophyta</taxon>
        <taxon>Magnoliopsida</taxon>
        <taxon>eudicotyledons</taxon>
        <taxon>Gunneridae</taxon>
        <taxon>Pentapetalae</taxon>
        <taxon>asterids</taxon>
        <taxon>Cornales</taxon>
        <taxon>Nyssaceae</taxon>
        <taxon>Davidia</taxon>
    </lineage>
</organism>
<dbReference type="Pfam" id="PF00646">
    <property type="entry name" value="F-box"/>
    <property type="match status" value="1"/>
</dbReference>
<evidence type="ECO:0000256" key="1">
    <source>
        <dbReference type="SAM" id="MobiDB-lite"/>
    </source>
</evidence>
<evidence type="ECO:0000259" key="2">
    <source>
        <dbReference type="PROSITE" id="PS50181"/>
    </source>
</evidence>
<reference evidence="3" key="1">
    <citation type="submission" date="2019-08" db="EMBL/GenBank/DDBJ databases">
        <title>Reference gene set and small RNA set construction with multiple tissues from Davidia involucrata Baill.</title>
        <authorList>
            <person name="Yang H."/>
            <person name="Zhou C."/>
            <person name="Li G."/>
            <person name="Wang J."/>
            <person name="Gao P."/>
            <person name="Wang M."/>
            <person name="Wang R."/>
            <person name="Zhao Y."/>
        </authorList>
    </citation>
    <scope>NUCLEOTIDE SEQUENCE</scope>
    <source>
        <tissue evidence="3">Mixed with DoveR01_LX</tissue>
    </source>
</reference>
<evidence type="ECO:0000313" key="3">
    <source>
        <dbReference type="EMBL" id="MPA78861.1"/>
    </source>
</evidence>
<dbReference type="NCBIfam" id="TIGR01640">
    <property type="entry name" value="F_box_assoc_1"/>
    <property type="match status" value="1"/>
</dbReference>
<feature type="region of interest" description="Disordered" evidence="1">
    <location>
        <begin position="1"/>
        <end position="30"/>
    </location>
</feature>
<dbReference type="InterPro" id="IPR055290">
    <property type="entry name" value="At3g26010-like"/>
</dbReference>
<dbReference type="InterPro" id="IPR036047">
    <property type="entry name" value="F-box-like_dom_sf"/>
</dbReference>
<name>A0A5B7CEN8_DAVIN</name>
<feature type="domain" description="F-box" evidence="2">
    <location>
        <begin position="60"/>
        <end position="106"/>
    </location>
</feature>